<name>A0A7J8P5W7_GOSRA</name>
<feature type="region of interest" description="Disordered" evidence="1">
    <location>
        <begin position="23"/>
        <end position="86"/>
    </location>
</feature>
<dbReference type="AlphaFoldDB" id="A0A7J8P5W7"/>
<evidence type="ECO:0000313" key="3">
    <source>
        <dbReference type="Proteomes" id="UP000593578"/>
    </source>
</evidence>
<evidence type="ECO:0000256" key="1">
    <source>
        <dbReference type="SAM" id="MobiDB-lite"/>
    </source>
</evidence>
<dbReference type="PANTHER" id="PTHR35760:SF1">
    <property type="entry name" value="SI:CH211-22I13.2"/>
    <property type="match status" value="1"/>
</dbReference>
<comment type="caution">
    <text evidence="2">The sequence shown here is derived from an EMBL/GenBank/DDBJ whole genome shotgun (WGS) entry which is preliminary data.</text>
</comment>
<feature type="compositionally biased region" description="Basic residues" evidence="1">
    <location>
        <begin position="36"/>
        <end position="48"/>
    </location>
</feature>
<protein>
    <recommendedName>
        <fullName evidence="4">IBB domain-containing protein</fullName>
    </recommendedName>
</protein>
<organism evidence="2 3">
    <name type="scientific">Gossypium raimondii</name>
    <name type="common">Peruvian cotton</name>
    <name type="synonym">Gossypium klotzschianum subsp. raimondii</name>
    <dbReference type="NCBI Taxonomy" id="29730"/>
    <lineage>
        <taxon>Eukaryota</taxon>
        <taxon>Viridiplantae</taxon>
        <taxon>Streptophyta</taxon>
        <taxon>Embryophyta</taxon>
        <taxon>Tracheophyta</taxon>
        <taxon>Spermatophyta</taxon>
        <taxon>Magnoliopsida</taxon>
        <taxon>eudicotyledons</taxon>
        <taxon>Gunneridae</taxon>
        <taxon>Pentapetalae</taxon>
        <taxon>rosids</taxon>
        <taxon>malvids</taxon>
        <taxon>Malvales</taxon>
        <taxon>Malvaceae</taxon>
        <taxon>Malvoideae</taxon>
        <taxon>Gossypium</taxon>
    </lineage>
</organism>
<dbReference type="PANTHER" id="PTHR35760">
    <property type="entry name" value="SI:CH211-22I13.2"/>
    <property type="match status" value="1"/>
</dbReference>
<sequence length="117" mass="13810">MPTSNLHADRFLDILRLLNYSRSNSFSDSDNESSHSKRHKKSERQKKSKEKERSKSYRHRRQKNKLKEFLGRDKDDGTRRSVVSGKKILLKLNKSKEDKAAESKRNELLKFLNASFD</sequence>
<gene>
    <name evidence="2" type="ORF">Gorai_015453</name>
</gene>
<dbReference type="Proteomes" id="UP000593578">
    <property type="component" value="Unassembled WGS sequence"/>
</dbReference>
<proteinExistence type="predicted"/>
<evidence type="ECO:0008006" key="4">
    <source>
        <dbReference type="Google" id="ProtNLM"/>
    </source>
</evidence>
<accession>A0A7J8P5W7</accession>
<evidence type="ECO:0000313" key="2">
    <source>
        <dbReference type="EMBL" id="MBA0584651.1"/>
    </source>
</evidence>
<reference evidence="2 3" key="1">
    <citation type="journal article" date="2019" name="Genome Biol. Evol.">
        <title>Insights into the evolution of the New World diploid cottons (Gossypium, subgenus Houzingenia) based on genome sequencing.</title>
        <authorList>
            <person name="Grover C.E."/>
            <person name="Arick M.A. 2nd"/>
            <person name="Thrash A."/>
            <person name="Conover J.L."/>
            <person name="Sanders W.S."/>
            <person name="Peterson D.G."/>
            <person name="Frelichowski J.E."/>
            <person name="Scheffler J.A."/>
            <person name="Scheffler B.E."/>
            <person name="Wendel J.F."/>
        </authorList>
    </citation>
    <scope>NUCLEOTIDE SEQUENCE [LARGE SCALE GENOMIC DNA]</scope>
    <source>
        <strain evidence="2">8</strain>
        <tissue evidence="2">Leaf</tissue>
    </source>
</reference>
<dbReference type="EMBL" id="JABEZZ010000004">
    <property type="protein sequence ID" value="MBA0584651.1"/>
    <property type="molecule type" value="Genomic_DNA"/>
</dbReference>
<feature type="compositionally biased region" description="Basic and acidic residues" evidence="1">
    <location>
        <begin position="65"/>
        <end position="79"/>
    </location>
</feature>